<dbReference type="AlphaFoldDB" id="A0A561W4U7"/>
<dbReference type="EMBL" id="VIWZ01000001">
    <property type="protein sequence ID" value="TWG18900.1"/>
    <property type="molecule type" value="Genomic_DNA"/>
</dbReference>
<feature type="domain" description="Alcohol dehydrogenase-like N-terminal" evidence="4">
    <location>
        <begin position="24"/>
        <end position="132"/>
    </location>
</feature>
<dbReference type="SUPFAM" id="SSF51735">
    <property type="entry name" value="NAD(P)-binding Rossmann-fold domains"/>
    <property type="match status" value="1"/>
</dbReference>
<dbReference type="InterPro" id="IPR011032">
    <property type="entry name" value="GroES-like_sf"/>
</dbReference>
<feature type="domain" description="Alcohol dehydrogenase-like C-terminal" evidence="3">
    <location>
        <begin position="174"/>
        <end position="299"/>
    </location>
</feature>
<comment type="cofactor">
    <cofactor evidence="1">
        <name>Zn(2+)</name>
        <dbReference type="ChEBI" id="CHEBI:29105"/>
    </cofactor>
</comment>
<dbReference type="RefSeq" id="WP_167524862.1">
    <property type="nucleotide sequence ID" value="NZ_JBEZJC010000014.1"/>
</dbReference>
<reference evidence="5 6" key="1">
    <citation type="submission" date="2019-06" db="EMBL/GenBank/DDBJ databases">
        <title>Sequencing the genomes of 1000 actinobacteria strains.</title>
        <authorList>
            <person name="Klenk H.-P."/>
        </authorList>
    </citation>
    <scope>NUCLEOTIDE SEQUENCE [LARGE SCALE GENOMIC DNA]</scope>
    <source>
        <strain evidence="5 6">DSM 45885</strain>
    </source>
</reference>
<dbReference type="Gene3D" id="3.40.50.720">
    <property type="entry name" value="NAD(P)-binding Rossmann-like Domain"/>
    <property type="match status" value="1"/>
</dbReference>
<dbReference type="InterPro" id="IPR050129">
    <property type="entry name" value="Zn_alcohol_dh"/>
</dbReference>
<dbReference type="InterPro" id="IPR013149">
    <property type="entry name" value="ADH-like_C"/>
</dbReference>
<keyword evidence="2" id="KW-0560">Oxidoreductase</keyword>
<dbReference type="Proteomes" id="UP000317685">
    <property type="component" value="Unassembled WGS sequence"/>
</dbReference>
<dbReference type="InterPro" id="IPR036291">
    <property type="entry name" value="NAD(P)-bd_dom_sf"/>
</dbReference>
<dbReference type="SUPFAM" id="SSF50129">
    <property type="entry name" value="GroES-like"/>
    <property type="match status" value="1"/>
</dbReference>
<evidence type="ECO:0000259" key="3">
    <source>
        <dbReference type="Pfam" id="PF00107"/>
    </source>
</evidence>
<proteinExistence type="predicted"/>
<dbReference type="Pfam" id="PF08240">
    <property type="entry name" value="ADH_N"/>
    <property type="match status" value="1"/>
</dbReference>
<evidence type="ECO:0000256" key="1">
    <source>
        <dbReference type="ARBA" id="ARBA00001947"/>
    </source>
</evidence>
<keyword evidence="6" id="KW-1185">Reference proteome</keyword>
<dbReference type="GeneID" id="300129769"/>
<dbReference type="InterPro" id="IPR013154">
    <property type="entry name" value="ADH-like_N"/>
</dbReference>
<dbReference type="PANTHER" id="PTHR43401:SF2">
    <property type="entry name" value="L-THREONINE 3-DEHYDROGENASE"/>
    <property type="match status" value="1"/>
</dbReference>
<gene>
    <name evidence="5" type="ORF">FHU34_114274</name>
</gene>
<name>A0A561W4U7_9ACTN</name>
<organism evidence="5 6">
    <name type="scientific">Micromonospora taraxaci</name>
    <dbReference type="NCBI Taxonomy" id="1316803"/>
    <lineage>
        <taxon>Bacteria</taxon>
        <taxon>Bacillati</taxon>
        <taxon>Actinomycetota</taxon>
        <taxon>Actinomycetes</taxon>
        <taxon>Micromonosporales</taxon>
        <taxon>Micromonosporaceae</taxon>
        <taxon>Micromonospora</taxon>
    </lineage>
</organism>
<sequence>MKQAVFVAPRRVEVHDVPEPRRAAQEVLVSVGACGICTWEQRVFRGVRPEYPLLGGHEVGAVVLDAPPSTGLQSGEVVAVSLLPRCGDCPFCRAGRSNLCSYAKAAAPRRQPQGPRGMSDLLVVPHVDVFPVGPAATCQDAALVEPTACVVHSLDRSGCRPGDLLAVFGLGFTGALHLAAARARGLRTVGVATARDADGRAPVEADVVVEPDGRDPARSIRDAVGSEVAAAVVTRGGIASIEAALEVVGLGGQVVLFESVAPSVPLDLNLPRLRSGEISLTGSVSHTREDFAAAAALVASGAVPTQGLVGRAFELADAQQAMLHAVTHPGRRTMVLPRAR</sequence>
<evidence type="ECO:0000259" key="4">
    <source>
        <dbReference type="Pfam" id="PF08240"/>
    </source>
</evidence>
<dbReference type="Pfam" id="PF00107">
    <property type="entry name" value="ADH_zinc_N"/>
    <property type="match status" value="1"/>
</dbReference>
<comment type="caution">
    <text evidence="5">The sequence shown here is derived from an EMBL/GenBank/DDBJ whole genome shotgun (WGS) entry which is preliminary data.</text>
</comment>
<evidence type="ECO:0000256" key="2">
    <source>
        <dbReference type="ARBA" id="ARBA00023002"/>
    </source>
</evidence>
<protein>
    <submittedName>
        <fullName evidence="5">L-iditol 2-dehydrogenase</fullName>
    </submittedName>
</protein>
<accession>A0A561W4U7</accession>
<evidence type="ECO:0000313" key="6">
    <source>
        <dbReference type="Proteomes" id="UP000317685"/>
    </source>
</evidence>
<evidence type="ECO:0000313" key="5">
    <source>
        <dbReference type="EMBL" id="TWG18900.1"/>
    </source>
</evidence>
<dbReference type="PANTHER" id="PTHR43401">
    <property type="entry name" value="L-THREONINE 3-DEHYDROGENASE"/>
    <property type="match status" value="1"/>
</dbReference>
<dbReference type="Gene3D" id="3.90.180.10">
    <property type="entry name" value="Medium-chain alcohol dehydrogenases, catalytic domain"/>
    <property type="match status" value="1"/>
</dbReference>
<dbReference type="GO" id="GO:0016491">
    <property type="term" value="F:oxidoreductase activity"/>
    <property type="evidence" value="ECO:0007669"/>
    <property type="project" value="UniProtKB-KW"/>
</dbReference>